<proteinExistence type="predicted"/>
<keyword evidence="2" id="KW-1185">Reference proteome</keyword>
<comment type="caution">
    <text evidence="1">The sequence shown here is derived from an EMBL/GenBank/DDBJ whole genome shotgun (WGS) entry which is preliminary data.</text>
</comment>
<dbReference type="AlphaFoldDB" id="A0A7W6ESR6"/>
<evidence type="ECO:0000313" key="2">
    <source>
        <dbReference type="Proteomes" id="UP000541352"/>
    </source>
</evidence>
<reference evidence="1 2" key="1">
    <citation type="submission" date="2020-08" db="EMBL/GenBank/DDBJ databases">
        <title>Genomic Encyclopedia of Type Strains, Phase IV (KMG-IV): sequencing the most valuable type-strain genomes for metagenomic binning, comparative biology and taxonomic classification.</title>
        <authorList>
            <person name="Goeker M."/>
        </authorList>
    </citation>
    <scope>NUCLEOTIDE SEQUENCE [LARGE SCALE GENOMIC DNA]</scope>
    <source>
        <strain evidence="1 2">DSM 17976</strain>
    </source>
</reference>
<evidence type="ECO:0000313" key="1">
    <source>
        <dbReference type="EMBL" id="MBB3840943.1"/>
    </source>
</evidence>
<sequence length="173" mass="19881">MKQSVESAFPQVLAGNCLESTTQPQFELFDSQVPPQRCYIKHSDEQEGHFSVTNDSQKTIHFLAIDKCVFGDDAETHCDCALFDENVFCFIEIKDAGKRTRKEHRRKAYQQLKSTILVFRFREVFREETQVEAIISFVSKSSYPVRTSSSADAALMFELECNAQLMEGNQKEF</sequence>
<gene>
    <name evidence="1" type="ORF">FHS57_004964</name>
</gene>
<dbReference type="Proteomes" id="UP000541352">
    <property type="component" value="Unassembled WGS sequence"/>
</dbReference>
<name>A0A7W6ESR6_9BACT</name>
<protein>
    <submittedName>
        <fullName evidence="1">Uncharacterized protein</fullName>
    </submittedName>
</protein>
<accession>A0A7W6ESR6</accession>
<organism evidence="1 2">
    <name type="scientific">Runella defluvii</name>
    <dbReference type="NCBI Taxonomy" id="370973"/>
    <lineage>
        <taxon>Bacteria</taxon>
        <taxon>Pseudomonadati</taxon>
        <taxon>Bacteroidota</taxon>
        <taxon>Cytophagia</taxon>
        <taxon>Cytophagales</taxon>
        <taxon>Spirosomataceae</taxon>
        <taxon>Runella</taxon>
    </lineage>
</organism>
<dbReference type="EMBL" id="JACIBY010000013">
    <property type="protein sequence ID" value="MBB3840943.1"/>
    <property type="molecule type" value="Genomic_DNA"/>
</dbReference>
<dbReference type="RefSeq" id="WP_183978263.1">
    <property type="nucleotide sequence ID" value="NZ_JACIBY010000013.1"/>
</dbReference>